<evidence type="ECO:0000259" key="3">
    <source>
        <dbReference type="Pfam" id="PF00884"/>
    </source>
</evidence>
<dbReference type="PANTHER" id="PTHR43751">
    <property type="entry name" value="SULFATASE"/>
    <property type="match status" value="1"/>
</dbReference>
<feature type="domain" description="Sulfatase N-terminal" evidence="3">
    <location>
        <begin position="32"/>
        <end position="320"/>
    </location>
</feature>
<comment type="caution">
    <text evidence="4">The sequence shown here is derived from an EMBL/GenBank/DDBJ whole genome shotgun (WGS) entry which is preliminary data.</text>
</comment>
<dbReference type="PANTHER" id="PTHR43751:SF1">
    <property type="entry name" value="SULFATASE ATSG-RELATED"/>
    <property type="match status" value="1"/>
</dbReference>
<dbReference type="EMBL" id="SRYD01000008">
    <property type="protein sequence ID" value="TGY75794.1"/>
    <property type="molecule type" value="Genomic_DNA"/>
</dbReference>
<dbReference type="Proteomes" id="UP000306630">
    <property type="component" value="Unassembled WGS sequence"/>
</dbReference>
<keyword evidence="2" id="KW-0732">Signal</keyword>
<protein>
    <submittedName>
        <fullName evidence="4">Heparan N-sulfatase</fullName>
    </submittedName>
</protein>
<dbReference type="CDD" id="cd16027">
    <property type="entry name" value="SGSH"/>
    <property type="match status" value="1"/>
</dbReference>
<proteinExistence type="predicted"/>
<evidence type="ECO:0000313" key="5">
    <source>
        <dbReference type="Proteomes" id="UP000306630"/>
    </source>
</evidence>
<feature type="chain" id="PRO_5020677042" evidence="2">
    <location>
        <begin position="24"/>
        <end position="526"/>
    </location>
</feature>
<dbReference type="Gene3D" id="3.40.720.10">
    <property type="entry name" value="Alkaline Phosphatase, subunit A"/>
    <property type="match status" value="1"/>
</dbReference>
<dbReference type="RefSeq" id="WP_135992825.1">
    <property type="nucleotide sequence ID" value="NZ_CAPYRA010000008.1"/>
</dbReference>
<evidence type="ECO:0000256" key="1">
    <source>
        <dbReference type="PIRSR" id="PIRSR600917-52"/>
    </source>
</evidence>
<evidence type="ECO:0000256" key="2">
    <source>
        <dbReference type="SAM" id="SignalP"/>
    </source>
</evidence>
<dbReference type="InterPro" id="IPR052701">
    <property type="entry name" value="GAG_Ulvan_Degrading_Sulfatases"/>
</dbReference>
<comment type="PTM">
    <text evidence="1">The conversion to 3-oxoalanine (also known as C-formylglycine, FGly), of a serine or cysteine residue in prokaryotes and of a cysteine residue in eukaryotes, is critical for catalytic activity.</text>
</comment>
<sequence length="526" mass="59293">MKNLQSVSILAIGISAAMSQAVAATQTKGKRPNILICMADDAAHMGAYGNRWVNTPNFDRVAREGLLFRNAFTCNSKSAPSRASFITGRNSWQLREAANHWCEFPRDIMSFPEALQRNGYFTGYTGKGWGPGIATDSLGNDRLLTGRPYNDITCTPPTKQINAIDYSANFAQFLKEWDGEQPMCFWYGAREPHRKYEYGSGIRSGKSLTDIDSVPSYWPDNETVRTDMLDYAYEIEYFDRHLGNILAQLDSIGQLDNTIVIVTSDNGMPFPRCKGQEYYQASHLPMAIMWHDGLKHPGREVNEIISQIDIAPTLMELAGVDPVNSGMLPVTGRSMTDIIADKTNPKVDRGYVMLGKERHDVGRPDDQGYPIRGIVRDGYLLLRNYATDRWPSGNPSTGYMDTDGSPTKTEIIKARLDSASHYLWNLSMGKRPELELYDIKSDAECINNLADNPDMAEIITRLNREMTERLIDEGDPRMFGEGHLFDEYPSMNKSHMYWNRVNAGEKKVPHTWISKTDFDPAAEQSE</sequence>
<dbReference type="Pfam" id="PF00884">
    <property type="entry name" value="Sulfatase"/>
    <property type="match status" value="1"/>
</dbReference>
<dbReference type="InterPro" id="IPR017850">
    <property type="entry name" value="Alkaline_phosphatase_core_sf"/>
</dbReference>
<evidence type="ECO:0000313" key="4">
    <source>
        <dbReference type="EMBL" id="TGY75794.1"/>
    </source>
</evidence>
<dbReference type="InterPro" id="IPR000917">
    <property type="entry name" value="Sulfatase_N"/>
</dbReference>
<dbReference type="AlphaFoldDB" id="A0A4S2G1M9"/>
<feature type="signal peptide" evidence="2">
    <location>
        <begin position="1"/>
        <end position="23"/>
    </location>
</feature>
<feature type="modified residue" description="3-oxoalanine (Ser)" evidence="1">
    <location>
        <position position="78"/>
    </location>
</feature>
<organism evidence="4 5">
    <name type="scientific">Muribaculum intestinale</name>
    <dbReference type="NCBI Taxonomy" id="1796646"/>
    <lineage>
        <taxon>Bacteria</taxon>
        <taxon>Pseudomonadati</taxon>
        <taxon>Bacteroidota</taxon>
        <taxon>Bacteroidia</taxon>
        <taxon>Bacteroidales</taxon>
        <taxon>Muribaculaceae</taxon>
        <taxon>Muribaculum</taxon>
    </lineage>
</organism>
<gene>
    <name evidence="4" type="ORF">E5333_03055</name>
</gene>
<accession>A0A4S2G1M9</accession>
<dbReference type="SUPFAM" id="SSF53649">
    <property type="entry name" value="Alkaline phosphatase-like"/>
    <property type="match status" value="1"/>
</dbReference>
<reference evidence="4 5" key="1">
    <citation type="submission" date="2019-04" db="EMBL/GenBank/DDBJ databases">
        <title>Microbes associate with the intestines of laboratory mice.</title>
        <authorList>
            <person name="Navarre W."/>
            <person name="Wong E."/>
            <person name="Huang K."/>
            <person name="Tropini C."/>
            <person name="Ng K."/>
            <person name="Yu B."/>
        </authorList>
    </citation>
    <scope>NUCLEOTIDE SEQUENCE [LARGE SCALE GENOMIC DNA]</scope>
    <source>
        <strain evidence="4 5">NM06_A21</strain>
    </source>
</reference>
<name>A0A4S2G1M9_9BACT</name>